<evidence type="ECO:0000313" key="3">
    <source>
        <dbReference type="Proteomes" id="UP000652761"/>
    </source>
</evidence>
<dbReference type="Proteomes" id="UP000652761">
    <property type="component" value="Unassembled WGS sequence"/>
</dbReference>
<evidence type="ECO:0000313" key="2">
    <source>
        <dbReference type="EMBL" id="MQL77534.1"/>
    </source>
</evidence>
<keyword evidence="3" id="KW-1185">Reference proteome</keyword>
<accession>A0A843U737</accession>
<sequence>MMLLPPPIGNVDNAHGEQGTRRSRCVRGQAAHRRNSESEPLLCLGFHFRFRPRERLVAPTLVPLLKFYFHEEVRKATVSAIMFSQVGSGEGTCLRAR</sequence>
<dbReference type="OrthoDB" id="1427537at2759"/>
<organism evidence="2 3">
    <name type="scientific">Colocasia esculenta</name>
    <name type="common">Wild taro</name>
    <name type="synonym">Arum esculentum</name>
    <dbReference type="NCBI Taxonomy" id="4460"/>
    <lineage>
        <taxon>Eukaryota</taxon>
        <taxon>Viridiplantae</taxon>
        <taxon>Streptophyta</taxon>
        <taxon>Embryophyta</taxon>
        <taxon>Tracheophyta</taxon>
        <taxon>Spermatophyta</taxon>
        <taxon>Magnoliopsida</taxon>
        <taxon>Liliopsida</taxon>
        <taxon>Araceae</taxon>
        <taxon>Aroideae</taxon>
        <taxon>Colocasieae</taxon>
        <taxon>Colocasia</taxon>
    </lineage>
</organism>
<reference evidence="2" key="1">
    <citation type="submission" date="2017-07" db="EMBL/GenBank/DDBJ databases">
        <title>Taro Niue Genome Assembly and Annotation.</title>
        <authorList>
            <person name="Atibalentja N."/>
            <person name="Keating K."/>
            <person name="Fields C.J."/>
        </authorList>
    </citation>
    <scope>NUCLEOTIDE SEQUENCE</scope>
    <source>
        <strain evidence="2">Niue_2</strain>
        <tissue evidence="2">Leaf</tissue>
    </source>
</reference>
<name>A0A843U737_COLES</name>
<comment type="caution">
    <text evidence="2">The sequence shown here is derived from an EMBL/GenBank/DDBJ whole genome shotgun (WGS) entry which is preliminary data.</text>
</comment>
<proteinExistence type="predicted"/>
<evidence type="ECO:0000256" key="1">
    <source>
        <dbReference type="SAM" id="MobiDB-lite"/>
    </source>
</evidence>
<gene>
    <name evidence="2" type="ORF">Taro_009929</name>
</gene>
<protein>
    <submittedName>
        <fullName evidence="2">Uncharacterized protein</fullName>
    </submittedName>
</protein>
<dbReference type="AlphaFoldDB" id="A0A843U737"/>
<dbReference type="EMBL" id="NMUH01000353">
    <property type="protein sequence ID" value="MQL77534.1"/>
    <property type="molecule type" value="Genomic_DNA"/>
</dbReference>
<feature type="region of interest" description="Disordered" evidence="1">
    <location>
        <begin position="1"/>
        <end position="23"/>
    </location>
</feature>